<dbReference type="EMBL" id="BONN01000009">
    <property type="protein sequence ID" value="GIG33840.1"/>
    <property type="molecule type" value="Genomic_DNA"/>
</dbReference>
<organism evidence="5 6">
    <name type="scientific">Cellulomonas oligotrophica</name>
    <dbReference type="NCBI Taxonomy" id="931536"/>
    <lineage>
        <taxon>Bacteria</taxon>
        <taxon>Bacillati</taxon>
        <taxon>Actinomycetota</taxon>
        <taxon>Actinomycetes</taxon>
        <taxon>Micrococcales</taxon>
        <taxon>Cellulomonadaceae</taxon>
        <taxon>Cellulomonas</taxon>
    </lineage>
</organism>
<dbReference type="GO" id="GO:0000976">
    <property type="term" value="F:transcription cis-regulatory region binding"/>
    <property type="evidence" value="ECO:0007669"/>
    <property type="project" value="TreeGrafter"/>
</dbReference>
<evidence type="ECO:0000313" key="6">
    <source>
        <dbReference type="Proteomes" id="UP000577956"/>
    </source>
</evidence>
<evidence type="ECO:0000259" key="3">
    <source>
        <dbReference type="PROSITE" id="PS50977"/>
    </source>
</evidence>
<sequence length="202" mass="21542">MTRRDARPRRRLDPQERREALLAAAADVFAGQGYAAATMGAVAAAADASEALVYRYFAGKDELYAAVLAREVDALVAAEARALSALHPGVPVRDRVRAVVLTRLDRAAVDPDAWLRHVRHPAAEPVAAGVVRARAHAERVARVGALLVPRADARHAYAVAGWLAFVDAACERWAGQGCPPDDRWPVVEACLGALEGALGDWG</sequence>
<feature type="DNA-binding region" description="H-T-H motif" evidence="2">
    <location>
        <begin position="38"/>
        <end position="57"/>
    </location>
</feature>
<dbReference type="InterPro" id="IPR009057">
    <property type="entry name" value="Homeodomain-like_sf"/>
</dbReference>
<dbReference type="Gene3D" id="1.10.357.10">
    <property type="entry name" value="Tetracycline Repressor, domain 2"/>
    <property type="match status" value="1"/>
</dbReference>
<dbReference type="AlphaFoldDB" id="A0A7Y9FD29"/>
<dbReference type="SUPFAM" id="SSF46689">
    <property type="entry name" value="Homeodomain-like"/>
    <property type="match status" value="1"/>
</dbReference>
<keyword evidence="7" id="KW-1185">Reference proteome</keyword>
<dbReference type="PANTHER" id="PTHR30055">
    <property type="entry name" value="HTH-TYPE TRANSCRIPTIONAL REGULATOR RUTR"/>
    <property type="match status" value="1"/>
</dbReference>
<evidence type="ECO:0000313" key="4">
    <source>
        <dbReference type="EMBL" id="GIG33840.1"/>
    </source>
</evidence>
<dbReference type="InterPro" id="IPR050109">
    <property type="entry name" value="HTH-type_TetR-like_transc_reg"/>
</dbReference>
<dbReference type="PROSITE" id="PS50977">
    <property type="entry name" value="HTH_TETR_2"/>
    <property type="match status" value="1"/>
</dbReference>
<dbReference type="Proteomes" id="UP000577956">
    <property type="component" value="Unassembled WGS sequence"/>
</dbReference>
<dbReference type="InterPro" id="IPR001647">
    <property type="entry name" value="HTH_TetR"/>
</dbReference>
<accession>A0A7Y9FD29</accession>
<dbReference type="EMBL" id="JACCBK010000001">
    <property type="protein sequence ID" value="NYD85136.1"/>
    <property type="molecule type" value="Genomic_DNA"/>
</dbReference>
<evidence type="ECO:0000256" key="1">
    <source>
        <dbReference type="ARBA" id="ARBA00023125"/>
    </source>
</evidence>
<dbReference type="PRINTS" id="PR00455">
    <property type="entry name" value="HTHTETR"/>
</dbReference>
<reference evidence="5 6" key="1">
    <citation type="submission" date="2020-07" db="EMBL/GenBank/DDBJ databases">
        <title>Sequencing the genomes of 1000 actinobacteria strains.</title>
        <authorList>
            <person name="Klenk H.-P."/>
        </authorList>
    </citation>
    <scope>NUCLEOTIDE SEQUENCE [LARGE SCALE GENOMIC DNA]</scope>
    <source>
        <strain evidence="5 6">DSM 24482</strain>
    </source>
</reference>
<protein>
    <submittedName>
        <fullName evidence="5">AcrR family transcriptional regulator</fullName>
    </submittedName>
</protein>
<dbReference type="Pfam" id="PF00440">
    <property type="entry name" value="TetR_N"/>
    <property type="match status" value="1"/>
</dbReference>
<dbReference type="PROSITE" id="PS01081">
    <property type="entry name" value="HTH_TETR_1"/>
    <property type="match status" value="1"/>
</dbReference>
<dbReference type="PANTHER" id="PTHR30055:SF226">
    <property type="entry name" value="HTH-TYPE TRANSCRIPTIONAL REGULATOR PKSA"/>
    <property type="match status" value="1"/>
</dbReference>
<proteinExistence type="predicted"/>
<dbReference type="RefSeq" id="WP_140458625.1">
    <property type="nucleotide sequence ID" value="NZ_BAABFI010000017.1"/>
</dbReference>
<evidence type="ECO:0000313" key="7">
    <source>
        <dbReference type="Proteomes" id="UP000618382"/>
    </source>
</evidence>
<name>A0A7Y9FD29_9CELL</name>
<dbReference type="InterPro" id="IPR023772">
    <property type="entry name" value="DNA-bd_HTH_TetR-type_CS"/>
</dbReference>
<evidence type="ECO:0000313" key="5">
    <source>
        <dbReference type="EMBL" id="NYD85136.1"/>
    </source>
</evidence>
<evidence type="ECO:0000256" key="2">
    <source>
        <dbReference type="PROSITE-ProRule" id="PRU00335"/>
    </source>
</evidence>
<feature type="domain" description="HTH tetR-type" evidence="3">
    <location>
        <begin position="15"/>
        <end position="75"/>
    </location>
</feature>
<comment type="caution">
    <text evidence="5">The sequence shown here is derived from an EMBL/GenBank/DDBJ whole genome shotgun (WGS) entry which is preliminary data.</text>
</comment>
<dbReference type="Proteomes" id="UP000618382">
    <property type="component" value="Unassembled WGS sequence"/>
</dbReference>
<dbReference type="GO" id="GO:0003700">
    <property type="term" value="F:DNA-binding transcription factor activity"/>
    <property type="evidence" value="ECO:0007669"/>
    <property type="project" value="TreeGrafter"/>
</dbReference>
<keyword evidence="1 2" id="KW-0238">DNA-binding</keyword>
<gene>
    <name evidence="5" type="ORF">BKA21_000685</name>
    <name evidence="4" type="ORF">Col01nite_29990</name>
</gene>
<reference evidence="4 7" key="2">
    <citation type="submission" date="2021-01" db="EMBL/GenBank/DDBJ databases">
        <title>Whole genome shotgun sequence of Cellulomonas oligotrophica NBRC 109435.</title>
        <authorList>
            <person name="Komaki H."/>
            <person name="Tamura T."/>
        </authorList>
    </citation>
    <scope>NUCLEOTIDE SEQUENCE [LARGE SCALE GENOMIC DNA]</scope>
    <source>
        <strain evidence="4 7">NBRC 109435</strain>
    </source>
</reference>